<dbReference type="CDD" id="cd11075">
    <property type="entry name" value="CYP77_89"/>
    <property type="match status" value="1"/>
</dbReference>
<evidence type="ECO:0000256" key="11">
    <source>
        <dbReference type="RuleBase" id="RU000461"/>
    </source>
</evidence>
<evidence type="ECO:0000256" key="7">
    <source>
        <dbReference type="ARBA" id="ARBA00023004"/>
    </source>
</evidence>
<evidence type="ECO:0000256" key="9">
    <source>
        <dbReference type="ARBA" id="ARBA00023136"/>
    </source>
</evidence>
<dbReference type="InterPro" id="IPR017972">
    <property type="entry name" value="Cyt_P450_CS"/>
</dbReference>
<keyword evidence="6 11" id="KW-0560">Oxidoreductase</keyword>
<dbReference type="InterPro" id="IPR036396">
    <property type="entry name" value="Cyt_P450_sf"/>
</dbReference>
<comment type="cofactor">
    <cofactor evidence="10">
        <name>heme</name>
        <dbReference type="ChEBI" id="CHEBI:30413"/>
    </cofactor>
</comment>
<sequence>MESLLLCFLLALFLSVTTVFVLFSSSNKSKLPPGPPALPFVGNLFWLRRSFRFHHFEPLLRQYRARYGPIITLRIGSVPAIFISDRLLAHKALVEHGASFSDRPIPLPAARFLSSNQHVISAAAYGPFWRVLRRSLISDVLHPSRVRIYADGRRWVFDILSRDLRARSKSGDGVVDPKGSFQFAMFCLLVLMCFGEKLDEKSIREIETAQRNYLLHVGRLNSLVFFPEILSFFLRKSLKKARELRRRQKEVFDPLIRTRMEQRKYEKQGRERFVCSYIDTLLDIEPPENGGKKLSEDDVVALCSEFLNAGTDTTSTALQWIIAELVKNQGIQTKLAEEVDGVLGDREIREEDLQKMPYLKAVVMEGLRRHPPGHFVLPHSVSEDVKFEGYLIPKKAVINFTVADMAWDEKVWEEPIEFRPERFMTGGEGFGVDITGSREIKMMPFGAGRRICPGLGLAVLHLEYFVANLVREFEWRMVEGDEVDLSEKMEFTVVMKNPLRTRLVPRSKAVD</sequence>
<dbReference type="OrthoDB" id="1055148at2759"/>
<evidence type="ECO:0000256" key="3">
    <source>
        <dbReference type="ARBA" id="ARBA00022692"/>
    </source>
</evidence>
<dbReference type="InterPro" id="IPR051103">
    <property type="entry name" value="Plant_metabolite_P450s"/>
</dbReference>
<dbReference type="PRINTS" id="PR00463">
    <property type="entry name" value="EP450I"/>
</dbReference>
<comment type="similarity">
    <text evidence="11">Belongs to the cytochrome P450 family.</text>
</comment>
<dbReference type="PRINTS" id="PR00385">
    <property type="entry name" value="P450"/>
</dbReference>
<organism evidence="12 13">
    <name type="scientific">Apostasia shenzhenica</name>
    <dbReference type="NCBI Taxonomy" id="1088818"/>
    <lineage>
        <taxon>Eukaryota</taxon>
        <taxon>Viridiplantae</taxon>
        <taxon>Streptophyta</taxon>
        <taxon>Embryophyta</taxon>
        <taxon>Tracheophyta</taxon>
        <taxon>Spermatophyta</taxon>
        <taxon>Magnoliopsida</taxon>
        <taxon>Liliopsida</taxon>
        <taxon>Asparagales</taxon>
        <taxon>Orchidaceae</taxon>
        <taxon>Apostasioideae</taxon>
        <taxon>Apostasia</taxon>
    </lineage>
</organism>
<proteinExistence type="inferred from homology"/>
<gene>
    <name evidence="12" type="primary">CYP89A9</name>
    <name evidence="12" type="ORF">AXF42_Ash017811</name>
</gene>
<dbReference type="Pfam" id="PF00067">
    <property type="entry name" value="p450"/>
    <property type="match status" value="1"/>
</dbReference>
<evidence type="ECO:0000256" key="2">
    <source>
        <dbReference type="ARBA" id="ARBA00022617"/>
    </source>
</evidence>
<evidence type="ECO:0000313" key="12">
    <source>
        <dbReference type="EMBL" id="PKA50217.1"/>
    </source>
</evidence>
<dbReference type="InterPro" id="IPR001128">
    <property type="entry name" value="Cyt_P450"/>
</dbReference>
<accession>A0A2I0A3U4</accession>
<dbReference type="GO" id="GO:0005506">
    <property type="term" value="F:iron ion binding"/>
    <property type="evidence" value="ECO:0007669"/>
    <property type="project" value="InterPro"/>
</dbReference>
<dbReference type="SUPFAM" id="SSF48264">
    <property type="entry name" value="Cytochrome P450"/>
    <property type="match status" value="1"/>
</dbReference>
<dbReference type="Proteomes" id="UP000236161">
    <property type="component" value="Unassembled WGS sequence"/>
</dbReference>
<keyword evidence="2 10" id="KW-0349">Heme</keyword>
<keyword evidence="7 10" id="KW-0408">Iron</keyword>
<reference evidence="12 13" key="1">
    <citation type="journal article" date="2017" name="Nature">
        <title>The Apostasia genome and the evolution of orchids.</title>
        <authorList>
            <person name="Zhang G.Q."/>
            <person name="Liu K.W."/>
            <person name="Li Z."/>
            <person name="Lohaus R."/>
            <person name="Hsiao Y.Y."/>
            <person name="Niu S.C."/>
            <person name="Wang J.Y."/>
            <person name="Lin Y.C."/>
            <person name="Xu Q."/>
            <person name="Chen L.J."/>
            <person name="Yoshida K."/>
            <person name="Fujiwara S."/>
            <person name="Wang Z.W."/>
            <person name="Zhang Y.Q."/>
            <person name="Mitsuda N."/>
            <person name="Wang M."/>
            <person name="Liu G.H."/>
            <person name="Pecoraro L."/>
            <person name="Huang H.X."/>
            <person name="Xiao X.J."/>
            <person name="Lin M."/>
            <person name="Wu X.Y."/>
            <person name="Wu W.L."/>
            <person name="Chen Y.Y."/>
            <person name="Chang S.B."/>
            <person name="Sakamoto S."/>
            <person name="Ohme-Takagi M."/>
            <person name="Yagi M."/>
            <person name="Zeng S.J."/>
            <person name="Shen C.Y."/>
            <person name="Yeh C.M."/>
            <person name="Luo Y.B."/>
            <person name="Tsai W.C."/>
            <person name="Van de Peer Y."/>
            <person name="Liu Z.J."/>
        </authorList>
    </citation>
    <scope>NUCLEOTIDE SEQUENCE [LARGE SCALE GENOMIC DNA]</scope>
    <source>
        <strain evidence="13">cv. Shenzhen</strain>
        <tissue evidence="12">Stem</tissue>
    </source>
</reference>
<evidence type="ECO:0000256" key="10">
    <source>
        <dbReference type="PIRSR" id="PIRSR602401-1"/>
    </source>
</evidence>
<feature type="binding site" description="axial binding residue" evidence="10">
    <location>
        <position position="452"/>
    </location>
    <ligand>
        <name>heme</name>
        <dbReference type="ChEBI" id="CHEBI:30413"/>
    </ligand>
    <ligandPart>
        <name>Fe</name>
        <dbReference type="ChEBI" id="CHEBI:18248"/>
    </ligandPart>
</feature>
<evidence type="ECO:0000256" key="8">
    <source>
        <dbReference type="ARBA" id="ARBA00023033"/>
    </source>
</evidence>
<dbReference type="GO" id="GO:0016020">
    <property type="term" value="C:membrane"/>
    <property type="evidence" value="ECO:0007669"/>
    <property type="project" value="UniProtKB-SubCell"/>
</dbReference>
<dbReference type="STRING" id="1088818.A0A2I0A3U4"/>
<dbReference type="InterPro" id="IPR002401">
    <property type="entry name" value="Cyt_P450_E_grp-I"/>
</dbReference>
<dbReference type="Gene3D" id="1.10.630.10">
    <property type="entry name" value="Cytochrome P450"/>
    <property type="match status" value="1"/>
</dbReference>
<evidence type="ECO:0000256" key="4">
    <source>
        <dbReference type="ARBA" id="ARBA00022723"/>
    </source>
</evidence>
<keyword evidence="13" id="KW-1185">Reference proteome</keyword>
<comment type="subcellular location">
    <subcellularLocation>
        <location evidence="1">Membrane</location>
        <topology evidence="1">Single-pass membrane protein</topology>
    </subcellularLocation>
</comment>
<evidence type="ECO:0000256" key="6">
    <source>
        <dbReference type="ARBA" id="ARBA00023002"/>
    </source>
</evidence>
<keyword evidence="8 11" id="KW-0503">Monooxygenase</keyword>
<dbReference type="AlphaFoldDB" id="A0A2I0A3U4"/>
<dbReference type="PANTHER" id="PTHR24298:SF800">
    <property type="entry name" value="CYTOCHROME P450 89A2-RELATED"/>
    <property type="match status" value="1"/>
</dbReference>
<dbReference type="FunFam" id="1.10.630.10:FF:000012">
    <property type="entry name" value="Cytochrome P450 family protein"/>
    <property type="match status" value="1"/>
</dbReference>
<protein>
    <submittedName>
        <fullName evidence="12">Cytochrome P450 89A9</fullName>
    </submittedName>
</protein>
<dbReference type="GO" id="GO:0020037">
    <property type="term" value="F:heme binding"/>
    <property type="evidence" value="ECO:0007669"/>
    <property type="project" value="InterPro"/>
</dbReference>
<evidence type="ECO:0000256" key="5">
    <source>
        <dbReference type="ARBA" id="ARBA00022989"/>
    </source>
</evidence>
<dbReference type="PROSITE" id="PS00086">
    <property type="entry name" value="CYTOCHROME_P450"/>
    <property type="match status" value="1"/>
</dbReference>
<name>A0A2I0A3U4_9ASPA</name>
<dbReference type="EMBL" id="KZ452027">
    <property type="protein sequence ID" value="PKA50217.1"/>
    <property type="molecule type" value="Genomic_DNA"/>
</dbReference>
<dbReference type="GO" id="GO:0016709">
    <property type="term" value="F:oxidoreductase activity, acting on paired donors, with incorporation or reduction of molecular oxygen, NAD(P)H as one donor, and incorporation of one atom of oxygen"/>
    <property type="evidence" value="ECO:0007669"/>
    <property type="project" value="TreeGrafter"/>
</dbReference>
<keyword evidence="4 10" id="KW-0479">Metal-binding</keyword>
<keyword evidence="9" id="KW-0472">Membrane</keyword>
<keyword evidence="5" id="KW-1133">Transmembrane helix</keyword>
<keyword evidence="3" id="KW-0812">Transmembrane</keyword>
<evidence type="ECO:0000256" key="1">
    <source>
        <dbReference type="ARBA" id="ARBA00004167"/>
    </source>
</evidence>
<dbReference type="PANTHER" id="PTHR24298">
    <property type="entry name" value="FLAVONOID 3'-MONOOXYGENASE-RELATED"/>
    <property type="match status" value="1"/>
</dbReference>
<evidence type="ECO:0000313" key="13">
    <source>
        <dbReference type="Proteomes" id="UP000236161"/>
    </source>
</evidence>